<proteinExistence type="predicted"/>
<dbReference type="AlphaFoldDB" id="A0AAX6G7S4"/>
<sequence length="97" mass="10450">MARELTFARDGDWLDEGAEEVSGWIGTVVARRCATLGNGSIMAKSIVGVWICGRLLGLIDMGLKGGRRFFVAAPMTGRPWERLGISKGSRGPSVAWI</sequence>
<evidence type="ECO:0000313" key="1">
    <source>
        <dbReference type="EMBL" id="KAJ6824796.1"/>
    </source>
</evidence>
<keyword evidence="1" id="KW-0808">Transferase</keyword>
<keyword evidence="1" id="KW-0675">Receptor</keyword>
<dbReference type="EMBL" id="JANAVB010021799">
    <property type="protein sequence ID" value="KAJ6824796.1"/>
    <property type="molecule type" value="Genomic_DNA"/>
</dbReference>
<keyword evidence="1" id="KW-0418">Kinase</keyword>
<dbReference type="Proteomes" id="UP001140949">
    <property type="component" value="Unassembled WGS sequence"/>
</dbReference>
<name>A0AAX6G7S4_IRIPA</name>
<keyword evidence="2" id="KW-1185">Reference proteome</keyword>
<organism evidence="1 2">
    <name type="scientific">Iris pallida</name>
    <name type="common">Sweet iris</name>
    <dbReference type="NCBI Taxonomy" id="29817"/>
    <lineage>
        <taxon>Eukaryota</taxon>
        <taxon>Viridiplantae</taxon>
        <taxon>Streptophyta</taxon>
        <taxon>Embryophyta</taxon>
        <taxon>Tracheophyta</taxon>
        <taxon>Spermatophyta</taxon>
        <taxon>Magnoliopsida</taxon>
        <taxon>Liliopsida</taxon>
        <taxon>Asparagales</taxon>
        <taxon>Iridaceae</taxon>
        <taxon>Iridoideae</taxon>
        <taxon>Irideae</taxon>
        <taxon>Iris</taxon>
    </lineage>
</organism>
<protein>
    <submittedName>
        <fullName evidence="1">Proline-rich receptor-like protein kinase PERK9</fullName>
    </submittedName>
</protein>
<gene>
    <name evidence="1" type="ORF">M6B38_380390</name>
</gene>
<dbReference type="GO" id="GO:0016301">
    <property type="term" value="F:kinase activity"/>
    <property type="evidence" value="ECO:0007669"/>
    <property type="project" value="UniProtKB-KW"/>
</dbReference>
<accession>A0AAX6G7S4</accession>
<comment type="caution">
    <text evidence="1">The sequence shown here is derived from an EMBL/GenBank/DDBJ whole genome shotgun (WGS) entry which is preliminary data.</text>
</comment>
<evidence type="ECO:0000313" key="2">
    <source>
        <dbReference type="Proteomes" id="UP001140949"/>
    </source>
</evidence>
<reference evidence="1" key="2">
    <citation type="submission" date="2023-04" db="EMBL/GenBank/DDBJ databases">
        <authorList>
            <person name="Bruccoleri R.E."/>
            <person name="Oakeley E.J."/>
            <person name="Faust A.-M."/>
            <person name="Dessus-Babus S."/>
            <person name="Altorfer M."/>
            <person name="Burckhardt D."/>
            <person name="Oertli M."/>
            <person name="Naumann U."/>
            <person name="Petersen F."/>
            <person name="Wong J."/>
        </authorList>
    </citation>
    <scope>NUCLEOTIDE SEQUENCE</scope>
    <source>
        <strain evidence="1">GSM-AAB239-AS_SAM_17_03QT</strain>
        <tissue evidence="1">Leaf</tissue>
    </source>
</reference>
<reference evidence="1" key="1">
    <citation type="journal article" date="2023" name="GigaByte">
        <title>Genome assembly of the bearded iris, Iris pallida Lam.</title>
        <authorList>
            <person name="Bruccoleri R.E."/>
            <person name="Oakeley E.J."/>
            <person name="Faust A.M.E."/>
            <person name="Altorfer M."/>
            <person name="Dessus-Babus S."/>
            <person name="Burckhardt D."/>
            <person name="Oertli M."/>
            <person name="Naumann U."/>
            <person name="Petersen F."/>
            <person name="Wong J."/>
        </authorList>
    </citation>
    <scope>NUCLEOTIDE SEQUENCE</scope>
    <source>
        <strain evidence="1">GSM-AAB239-AS_SAM_17_03QT</strain>
    </source>
</reference>